<comment type="caution">
    <text evidence="3">The sequence shown here is derived from an EMBL/GenBank/DDBJ whole genome shotgun (WGS) entry which is preliminary data.</text>
</comment>
<dbReference type="Proteomes" id="UP000033514">
    <property type="component" value="Unassembled WGS sequence"/>
</dbReference>
<accession>A0A0F5LJZ1</accession>
<dbReference type="AlphaFoldDB" id="A0A0F5LJZ1"/>
<keyword evidence="1" id="KW-0378">Hydrolase</keyword>
<evidence type="ECO:0000259" key="2">
    <source>
        <dbReference type="Pfam" id="PF07859"/>
    </source>
</evidence>
<dbReference type="STRING" id="361041.VW35_00300"/>
<dbReference type="Pfam" id="PF07859">
    <property type="entry name" value="Abhydrolase_3"/>
    <property type="match status" value="1"/>
</dbReference>
<evidence type="ECO:0000313" key="3">
    <source>
        <dbReference type="EMBL" id="KKB82600.1"/>
    </source>
</evidence>
<reference evidence="3 4" key="1">
    <citation type="submission" date="2015-03" db="EMBL/GenBank/DDBJ databases">
        <authorList>
            <person name="Hassan Y.I."/>
            <person name="Lepp D."/>
            <person name="Zhou T."/>
        </authorList>
    </citation>
    <scope>NUCLEOTIDE SEQUENCE [LARGE SCALE GENOMIC DNA]</scope>
    <source>
        <strain evidence="3 4">GH2-10</strain>
    </source>
</reference>
<dbReference type="InterPro" id="IPR050300">
    <property type="entry name" value="GDXG_lipolytic_enzyme"/>
</dbReference>
<evidence type="ECO:0000256" key="1">
    <source>
        <dbReference type="ARBA" id="ARBA00022801"/>
    </source>
</evidence>
<sequence length="258" mass="27304">MVKIVNPSILAADARISGVPVRRYTATNPSPWIIVFAHGGGFSWGTLDNYDQIAQNLCTATRAEVVSVDYRLAPDHPFPAGLNDVCAVLRTLASAKPPGIEIAVGGDSAGACLAAGAAQRSHDEGVEVSRQLLIYPMIEYHDRTPAAFHTLSDRYHPSFDAVKGAWDTYLHTSGDLPVYSVPSRRASLAGLPAALTVVAENDPLRFEAISYAEQLSSAGVSSHISSYQGTAHGFLNEAPVGTVAKALSDIAAWFGSGR</sequence>
<organism evidence="3 4">
    <name type="scientific">Devosia soli</name>
    <dbReference type="NCBI Taxonomy" id="361041"/>
    <lineage>
        <taxon>Bacteria</taxon>
        <taxon>Pseudomonadati</taxon>
        <taxon>Pseudomonadota</taxon>
        <taxon>Alphaproteobacteria</taxon>
        <taxon>Hyphomicrobiales</taxon>
        <taxon>Devosiaceae</taxon>
        <taxon>Devosia</taxon>
    </lineage>
</organism>
<feature type="domain" description="Alpha/beta hydrolase fold-3" evidence="2">
    <location>
        <begin position="34"/>
        <end position="235"/>
    </location>
</feature>
<keyword evidence="4" id="KW-1185">Reference proteome</keyword>
<dbReference type="PATRIC" id="fig|361041.3.peg.63"/>
<dbReference type="InterPro" id="IPR029058">
    <property type="entry name" value="AB_hydrolase_fold"/>
</dbReference>
<dbReference type="SUPFAM" id="SSF53474">
    <property type="entry name" value="alpha/beta-Hydrolases"/>
    <property type="match status" value="1"/>
</dbReference>
<dbReference type="PANTHER" id="PTHR48081:SF8">
    <property type="entry name" value="ALPHA_BETA HYDROLASE FOLD-3 DOMAIN-CONTAINING PROTEIN-RELATED"/>
    <property type="match status" value="1"/>
</dbReference>
<dbReference type="Gene3D" id="3.40.50.1820">
    <property type="entry name" value="alpha/beta hydrolase"/>
    <property type="match status" value="1"/>
</dbReference>
<protein>
    <recommendedName>
        <fullName evidence="2">Alpha/beta hydrolase fold-3 domain-containing protein</fullName>
    </recommendedName>
</protein>
<evidence type="ECO:0000313" key="4">
    <source>
        <dbReference type="Proteomes" id="UP000033514"/>
    </source>
</evidence>
<dbReference type="PANTHER" id="PTHR48081">
    <property type="entry name" value="AB HYDROLASE SUPERFAMILY PROTEIN C4A8.06C"/>
    <property type="match status" value="1"/>
</dbReference>
<proteinExistence type="predicted"/>
<dbReference type="EMBL" id="LAJG01000001">
    <property type="protein sequence ID" value="KKB82600.1"/>
    <property type="molecule type" value="Genomic_DNA"/>
</dbReference>
<dbReference type="InterPro" id="IPR013094">
    <property type="entry name" value="AB_hydrolase_3"/>
</dbReference>
<gene>
    <name evidence="3" type="ORF">VW35_00300</name>
</gene>
<dbReference type="GO" id="GO:0016787">
    <property type="term" value="F:hydrolase activity"/>
    <property type="evidence" value="ECO:0007669"/>
    <property type="project" value="UniProtKB-KW"/>
</dbReference>
<name>A0A0F5LJZ1_9HYPH</name>